<name>A0A3A5M7W5_9MICO</name>
<protein>
    <submittedName>
        <fullName evidence="10">Biotin transporter BioY</fullName>
    </submittedName>
</protein>
<reference evidence="10 11" key="1">
    <citation type="submission" date="2018-09" db="EMBL/GenBank/DDBJ databases">
        <title>Novel species of Cryobacterium.</title>
        <authorList>
            <person name="Liu Q."/>
            <person name="Xin Y.-H."/>
        </authorList>
    </citation>
    <scope>NUCLEOTIDE SEQUENCE [LARGE SCALE GENOMIC DNA]</scope>
    <source>
        <strain evidence="10 11">Hh39</strain>
    </source>
</reference>
<keyword evidence="6 9" id="KW-1133">Transmembrane helix</keyword>
<dbReference type="PANTHER" id="PTHR34295:SF4">
    <property type="entry name" value="BIOTIN TRANSPORTER BIOY-RELATED"/>
    <property type="match status" value="1"/>
</dbReference>
<dbReference type="GO" id="GO:0005886">
    <property type="term" value="C:plasma membrane"/>
    <property type="evidence" value="ECO:0007669"/>
    <property type="project" value="UniProtKB-SubCell"/>
</dbReference>
<sequence>MTDTIHARSDRPSRARRVLPARDLAQIAIFAALIAALGLAGPLNIGPVPITLQSMGVMLAGAILGPRKGTLALLLFLALTAVGLPLLAGGRGGIGPFTVSPAAGYLYGWLLGAFVIGHLTARLMPKYPFWPALGATILGGIGAVYLLGIPVMAFNLGLPLWTAASLNVAFIPGDLIKVVVTVLVAGQVHRAYPGLIARIGRPRNPADAGSTTGSASTTGSTSTTA</sequence>
<keyword evidence="5 9" id="KW-0812">Transmembrane</keyword>
<dbReference type="AlphaFoldDB" id="A0A3A5M7W5"/>
<feature type="compositionally biased region" description="Low complexity" evidence="8">
    <location>
        <begin position="208"/>
        <end position="225"/>
    </location>
</feature>
<accession>A0A3A5M7W5</accession>
<feature type="transmembrane region" description="Helical" evidence="9">
    <location>
        <begin position="71"/>
        <end position="90"/>
    </location>
</feature>
<evidence type="ECO:0000256" key="6">
    <source>
        <dbReference type="ARBA" id="ARBA00022989"/>
    </source>
</evidence>
<dbReference type="Proteomes" id="UP000272015">
    <property type="component" value="Unassembled WGS sequence"/>
</dbReference>
<dbReference type="Pfam" id="PF02632">
    <property type="entry name" value="BioY"/>
    <property type="match status" value="1"/>
</dbReference>
<evidence type="ECO:0000256" key="1">
    <source>
        <dbReference type="ARBA" id="ARBA00004651"/>
    </source>
</evidence>
<dbReference type="RefSeq" id="WP_119976791.1">
    <property type="nucleotide sequence ID" value="NZ_JBHSQA010000002.1"/>
</dbReference>
<evidence type="ECO:0000256" key="5">
    <source>
        <dbReference type="ARBA" id="ARBA00022692"/>
    </source>
</evidence>
<evidence type="ECO:0000256" key="3">
    <source>
        <dbReference type="ARBA" id="ARBA00022448"/>
    </source>
</evidence>
<dbReference type="GO" id="GO:0015225">
    <property type="term" value="F:biotin transmembrane transporter activity"/>
    <property type="evidence" value="ECO:0007669"/>
    <property type="project" value="InterPro"/>
</dbReference>
<keyword evidence="3" id="KW-0813">Transport</keyword>
<feature type="transmembrane region" description="Helical" evidence="9">
    <location>
        <begin position="21"/>
        <end position="40"/>
    </location>
</feature>
<dbReference type="OrthoDB" id="9803495at2"/>
<comment type="caution">
    <text evidence="10">The sequence shown here is derived from an EMBL/GenBank/DDBJ whole genome shotgun (WGS) entry which is preliminary data.</text>
</comment>
<evidence type="ECO:0000256" key="9">
    <source>
        <dbReference type="SAM" id="Phobius"/>
    </source>
</evidence>
<evidence type="ECO:0000313" key="11">
    <source>
        <dbReference type="Proteomes" id="UP000272015"/>
    </source>
</evidence>
<dbReference type="InterPro" id="IPR003784">
    <property type="entry name" value="BioY"/>
</dbReference>
<feature type="transmembrane region" description="Helical" evidence="9">
    <location>
        <begin position="46"/>
        <end position="64"/>
    </location>
</feature>
<organism evidence="10 11">
    <name type="scientific">Cryobacterium melibiosiphilum</name>
    <dbReference type="NCBI Taxonomy" id="995039"/>
    <lineage>
        <taxon>Bacteria</taxon>
        <taxon>Bacillati</taxon>
        <taxon>Actinomycetota</taxon>
        <taxon>Actinomycetes</taxon>
        <taxon>Micrococcales</taxon>
        <taxon>Microbacteriaceae</taxon>
        <taxon>Cryobacterium</taxon>
    </lineage>
</organism>
<feature type="region of interest" description="Disordered" evidence="8">
    <location>
        <begin position="203"/>
        <end position="225"/>
    </location>
</feature>
<gene>
    <name evidence="10" type="ORF">D6T64_21895</name>
</gene>
<dbReference type="Gene3D" id="1.10.1760.20">
    <property type="match status" value="1"/>
</dbReference>
<evidence type="ECO:0000256" key="2">
    <source>
        <dbReference type="ARBA" id="ARBA00010692"/>
    </source>
</evidence>
<keyword evidence="4" id="KW-1003">Cell membrane</keyword>
<dbReference type="PANTHER" id="PTHR34295">
    <property type="entry name" value="BIOTIN TRANSPORTER BIOY"/>
    <property type="match status" value="1"/>
</dbReference>
<comment type="similarity">
    <text evidence="2">Belongs to the BioY family.</text>
</comment>
<keyword evidence="11" id="KW-1185">Reference proteome</keyword>
<comment type="subcellular location">
    <subcellularLocation>
        <location evidence="1">Cell membrane</location>
        <topology evidence="1">Multi-pass membrane protein</topology>
    </subcellularLocation>
</comment>
<proteinExistence type="inferred from homology"/>
<feature type="transmembrane region" description="Helical" evidence="9">
    <location>
        <begin position="102"/>
        <end position="121"/>
    </location>
</feature>
<dbReference type="EMBL" id="QZVS01000097">
    <property type="protein sequence ID" value="RJT84798.1"/>
    <property type="molecule type" value="Genomic_DNA"/>
</dbReference>
<feature type="transmembrane region" description="Helical" evidence="9">
    <location>
        <begin position="133"/>
        <end position="154"/>
    </location>
</feature>
<keyword evidence="7 9" id="KW-0472">Membrane</keyword>
<evidence type="ECO:0000313" key="10">
    <source>
        <dbReference type="EMBL" id="RJT84798.1"/>
    </source>
</evidence>
<feature type="transmembrane region" description="Helical" evidence="9">
    <location>
        <begin position="160"/>
        <end position="185"/>
    </location>
</feature>
<evidence type="ECO:0000256" key="4">
    <source>
        <dbReference type="ARBA" id="ARBA00022475"/>
    </source>
</evidence>
<evidence type="ECO:0000256" key="7">
    <source>
        <dbReference type="ARBA" id="ARBA00023136"/>
    </source>
</evidence>
<evidence type="ECO:0000256" key="8">
    <source>
        <dbReference type="SAM" id="MobiDB-lite"/>
    </source>
</evidence>